<feature type="transmembrane region" description="Helical" evidence="2">
    <location>
        <begin position="319"/>
        <end position="337"/>
    </location>
</feature>
<comment type="caution">
    <text evidence="3">The sequence shown here is derived from an EMBL/GenBank/DDBJ whole genome shotgun (WGS) entry which is preliminary data.</text>
</comment>
<dbReference type="EMBL" id="VKAD01000001">
    <property type="protein sequence ID" value="TXR53121.1"/>
    <property type="molecule type" value="Genomic_DNA"/>
</dbReference>
<keyword evidence="2" id="KW-0472">Membrane</keyword>
<protein>
    <submittedName>
        <fullName evidence="3">Uncharacterized protein</fullName>
    </submittedName>
</protein>
<evidence type="ECO:0000313" key="3">
    <source>
        <dbReference type="EMBL" id="TXR53121.1"/>
    </source>
</evidence>
<reference evidence="3 4" key="1">
    <citation type="submission" date="2019-07" db="EMBL/GenBank/DDBJ databases">
        <title>Reinekea sp. strain SSH23 genome sequencing and assembly.</title>
        <authorList>
            <person name="Kim I."/>
        </authorList>
    </citation>
    <scope>NUCLEOTIDE SEQUENCE [LARGE SCALE GENOMIC DNA]</scope>
    <source>
        <strain evidence="3 4">SSH23</strain>
    </source>
</reference>
<keyword evidence="1" id="KW-0175">Coiled coil</keyword>
<evidence type="ECO:0000256" key="2">
    <source>
        <dbReference type="SAM" id="Phobius"/>
    </source>
</evidence>
<dbReference type="Proteomes" id="UP000321764">
    <property type="component" value="Unassembled WGS sequence"/>
</dbReference>
<gene>
    <name evidence="3" type="ORF">FME95_00655</name>
</gene>
<sequence>MSKWIDRFNSHALTGVWANLIQLIQDKSLDEGVTEDAVEDIARLRKVIYYLNGIYESIDPEVTPFNHLTNLQKNSQNCINEINAYKGNKNPGHLTNANNYADSIVIQFQQIPASVNAASTENIKKSVSAYSETIGSYISKYKNETKESVENLFKRIEDLNGEILIKEKKLIDLTSQIKSVEQTIQQQTTEFNTQYQASEKVRADKFEKELADYSTQSEDNIEKYTNKTDEEFKSLSVKAGKIIEVLTNLQDDASKVYGVTINTLQAGAYSSYANNEEKVANRYRLYASFLMLLGVGFLILPEVKLILENGNYNFEWVKVIGRIPLSLVVFVPAFYFARESGKHRSNEITNRRRQHILTTLDPYIELMKPENAEDLRVHVAKTIFSESLPTGESKDNETGNILSQLANLAKQIKEN</sequence>
<keyword evidence="4" id="KW-1185">Reference proteome</keyword>
<dbReference type="OrthoDB" id="1431451at2"/>
<accession>A0A5C8Z7K9</accession>
<evidence type="ECO:0000256" key="1">
    <source>
        <dbReference type="SAM" id="Coils"/>
    </source>
</evidence>
<keyword evidence="2" id="KW-0812">Transmembrane</keyword>
<feature type="coiled-coil region" evidence="1">
    <location>
        <begin position="142"/>
        <end position="190"/>
    </location>
</feature>
<keyword evidence="2" id="KW-1133">Transmembrane helix</keyword>
<dbReference type="RefSeq" id="WP_147712187.1">
    <property type="nucleotide sequence ID" value="NZ_VKAD01000001.1"/>
</dbReference>
<feature type="transmembrane region" description="Helical" evidence="2">
    <location>
        <begin position="285"/>
        <end position="307"/>
    </location>
</feature>
<name>A0A5C8Z7K9_9GAMM</name>
<evidence type="ECO:0000313" key="4">
    <source>
        <dbReference type="Proteomes" id="UP000321764"/>
    </source>
</evidence>
<dbReference type="AlphaFoldDB" id="A0A5C8Z7K9"/>
<organism evidence="3 4">
    <name type="scientific">Reinekea thalattae</name>
    <dbReference type="NCBI Taxonomy" id="2593301"/>
    <lineage>
        <taxon>Bacteria</taxon>
        <taxon>Pseudomonadati</taxon>
        <taxon>Pseudomonadota</taxon>
        <taxon>Gammaproteobacteria</taxon>
        <taxon>Oceanospirillales</taxon>
        <taxon>Saccharospirillaceae</taxon>
        <taxon>Reinekea</taxon>
    </lineage>
</organism>
<proteinExistence type="predicted"/>